<name>A0ABR9TX81_9NOSO</name>
<evidence type="ECO:0000313" key="5">
    <source>
        <dbReference type="Proteomes" id="UP000647836"/>
    </source>
</evidence>
<dbReference type="RefSeq" id="WP_194042944.1">
    <property type="nucleotide sequence ID" value="NZ_JADEXF010000221.1"/>
</dbReference>
<keyword evidence="5" id="KW-1185">Reference proteome</keyword>
<feature type="transmembrane region" description="Helical" evidence="2">
    <location>
        <begin position="12"/>
        <end position="38"/>
    </location>
</feature>
<dbReference type="EMBL" id="JADEXF010000221">
    <property type="protein sequence ID" value="MBE9105022.1"/>
    <property type="molecule type" value="Genomic_DNA"/>
</dbReference>
<feature type="transmembrane region" description="Helical" evidence="2">
    <location>
        <begin position="159"/>
        <end position="181"/>
    </location>
</feature>
<feature type="domain" description="EamA" evidence="3">
    <location>
        <begin position="163"/>
        <end position="300"/>
    </location>
</feature>
<feature type="transmembrane region" description="Helical" evidence="2">
    <location>
        <begin position="193"/>
        <end position="210"/>
    </location>
</feature>
<dbReference type="InterPro" id="IPR000620">
    <property type="entry name" value="EamA_dom"/>
</dbReference>
<keyword evidence="2" id="KW-0472">Membrane</keyword>
<dbReference type="PANTHER" id="PTHR22911">
    <property type="entry name" value="ACYL-MALONYL CONDENSING ENZYME-RELATED"/>
    <property type="match status" value="1"/>
</dbReference>
<evidence type="ECO:0000259" key="3">
    <source>
        <dbReference type="Pfam" id="PF00892"/>
    </source>
</evidence>
<dbReference type="Pfam" id="PF00892">
    <property type="entry name" value="EamA"/>
    <property type="match status" value="2"/>
</dbReference>
<keyword evidence="2" id="KW-0812">Transmembrane</keyword>
<proteinExistence type="inferred from homology"/>
<feature type="domain" description="EamA" evidence="3">
    <location>
        <begin position="12"/>
        <end position="147"/>
    </location>
</feature>
<protein>
    <submittedName>
        <fullName evidence="4">DMT family transporter</fullName>
    </submittedName>
</protein>
<dbReference type="InterPro" id="IPR037185">
    <property type="entry name" value="EmrE-like"/>
</dbReference>
<feature type="transmembrane region" description="Helical" evidence="2">
    <location>
        <begin position="105"/>
        <end position="123"/>
    </location>
</feature>
<reference evidence="4 5" key="1">
    <citation type="submission" date="2020-10" db="EMBL/GenBank/DDBJ databases">
        <authorList>
            <person name="Castelo-Branco R."/>
            <person name="Eusebio N."/>
            <person name="Adriana R."/>
            <person name="Vieira A."/>
            <person name="Brugerolle De Fraissinette N."/>
            <person name="Rezende De Castro R."/>
            <person name="Schneider M.P."/>
            <person name="Vasconcelos V."/>
            <person name="Leao P.N."/>
        </authorList>
    </citation>
    <scope>NUCLEOTIDE SEQUENCE [LARGE SCALE GENOMIC DNA]</scope>
    <source>
        <strain evidence="4 5">LEGE 07299</strain>
    </source>
</reference>
<evidence type="ECO:0000256" key="1">
    <source>
        <dbReference type="ARBA" id="ARBA00007362"/>
    </source>
</evidence>
<gene>
    <name evidence="4" type="ORF">IQ229_08730</name>
</gene>
<organism evidence="4 5">
    <name type="scientific">Nostoc cf. edaphicum LEGE 07299</name>
    <dbReference type="NCBI Taxonomy" id="2777974"/>
    <lineage>
        <taxon>Bacteria</taxon>
        <taxon>Bacillati</taxon>
        <taxon>Cyanobacteriota</taxon>
        <taxon>Cyanophyceae</taxon>
        <taxon>Nostocales</taxon>
        <taxon>Nostocaceae</taxon>
        <taxon>Nostoc</taxon>
    </lineage>
</organism>
<dbReference type="SUPFAM" id="SSF103481">
    <property type="entry name" value="Multidrug resistance efflux transporter EmrE"/>
    <property type="match status" value="1"/>
</dbReference>
<keyword evidence="2" id="KW-1133">Transmembrane helix</keyword>
<evidence type="ECO:0000256" key="2">
    <source>
        <dbReference type="SAM" id="Phobius"/>
    </source>
</evidence>
<comment type="similarity">
    <text evidence="1">Belongs to the EamA transporter family.</text>
</comment>
<feature type="transmembrane region" description="Helical" evidence="2">
    <location>
        <begin position="252"/>
        <end position="277"/>
    </location>
</feature>
<feature type="transmembrane region" description="Helical" evidence="2">
    <location>
        <begin position="283"/>
        <end position="303"/>
    </location>
</feature>
<feature type="transmembrane region" description="Helical" evidence="2">
    <location>
        <begin position="44"/>
        <end position="61"/>
    </location>
</feature>
<feature type="transmembrane region" description="Helical" evidence="2">
    <location>
        <begin position="130"/>
        <end position="147"/>
    </location>
</feature>
<feature type="transmembrane region" description="Helical" evidence="2">
    <location>
        <begin position="216"/>
        <end position="240"/>
    </location>
</feature>
<dbReference type="PANTHER" id="PTHR22911:SF134">
    <property type="entry name" value="DMT FAMILY TRANSPORTER"/>
    <property type="match status" value="1"/>
</dbReference>
<comment type="caution">
    <text evidence="4">The sequence shown here is derived from an EMBL/GenBank/DDBJ whole genome shotgun (WGS) entry which is preliminary data.</text>
</comment>
<accession>A0ABR9TX81</accession>
<sequence>MLLHQSSGRWRLGLALSLLTVLLWGILPIALAVILQVLDVYTVIWFRFLVSFVLLAVYLGIRGKLPKLEQLRSASGKLLAIATIFLGINYFSFTQGLALTSPANAEVLIQLSSLLLGFGGLVIFKERYRLSQWIGVSVMICGYLLFFREQLTNLVTAHGTYILGSVLIALGATAWAIYALAQKQLLQSLSSTSIMLIIYGGCALLFTPLAKIKSIFILDTFHLGMLIFCALNTLIAYGAFSESLQHWEASRVSAVIALAPIVTLISVAVVSVIAPSWTPPEHFTLIALFGAGLVVTGSVAIALGKAD</sequence>
<feature type="transmembrane region" description="Helical" evidence="2">
    <location>
        <begin position="73"/>
        <end position="93"/>
    </location>
</feature>
<evidence type="ECO:0000313" key="4">
    <source>
        <dbReference type="EMBL" id="MBE9105022.1"/>
    </source>
</evidence>
<dbReference type="Proteomes" id="UP000647836">
    <property type="component" value="Unassembled WGS sequence"/>
</dbReference>